<dbReference type="PANTHER" id="PTHR21497">
    <property type="entry name" value="UBIQUITIN LIGASE E3 ALPHA-RELATED"/>
    <property type="match status" value="1"/>
</dbReference>
<keyword evidence="1" id="KW-0863">Zinc-finger</keyword>
<keyword evidence="4" id="KW-1185">Reference proteome</keyword>
<dbReference type="UniPathway" id="UPA00143"/>
<dbReference type="InterPro" id="IPR039164">
    <property type="entry name" value="UBR1-like"/>
</dbReference>
<keyword evidence="1" id="KW-0833">Ubl conjugation pathway</keyword>
<keyword evidence="1" id="KW-0862">Zinc</keyword>
<protein>
    <recommendedName>
        <fullName evidence="1">E3 ubiquitin-protein ligase</fullName>
        <ecNumber evidence="1">2.3.2.27</ecNumber>
    </recommendedName>
</protein>
<dbReference type="GO" id="GO:0061630">
    <property type="term" value="F:ubiquitin protein ligase activity"/>
    <property type="evidence" value="ECO:0007669"/>
    <property type="project" value="UniProtKB-UniRule"/>
</dbReference>
<proteinExistence type="inferred from homology"/>
<comment type="catalytic activity">
    <reaction evidence="1">
        <text>S-ubiquitinyl-[E2 ubiquitin-conjugating enzyme]-L-cysteine + [acceptor protein]-L-lysine = [E2 ubiquitin-conjugating enzyme]-L-cysteine + N(6)-ubiquitinyl-[acceptor protein]-L-lysine.</text>
        <dbReference type="EC" id="2.3.2.27"/>
    </reaction>
</comment>
<dbReference type="Proteomes" id="UP000031668">
    <property type="component" value="Unassembled WGS sequence"/>
</dbReference>
<comment type="similarity">
    <text evidence="1">Belongs to the E3 ubiquitin-protein ligase UBR1-like family.</text>
</comment>
<evidence type="ECO:0000313" key="3">
    <source>
        <dbReference type="EMBL" id="KII69534.1"/>
    </source>
</evidence>
<dbReference type="Pfam" id="PF22960">
    <property type="entry name" value="WHD_UBR1"/>
    <property type="match status" value="1"/>
</dbReference>
<dbReference type="GO" id="GO:0016567">
    <property type="term" value="P:protein ubiquitination"/>
    <property type="evidence" value="ECO:0007669"/>
    <property type="project" value="UniProtKB-UniRule"/>
</dbReference>
<dbReference type="AlphaFoldDB" id="A0A0C2IVZ2"/>
<keyword evidence="1" id="KW-0808">Transferase</keyword>
<evidence type="ECO:0000259" key="2">
    <source>
        <dbReference type="Pfam" id="PF22960"/>
    </source>
</evidence>
<dbReference type="GO" id="GO:0008270">
    <property type="term" value="F:zinc ion binding"/>
    <property type="evidence" value="ECO:0007669"/>
    <property type="project" value="UniProtKB-UniRule"/>
</dbReference>
<dbReference type="InterPro" id="IPR036390">
    <property type="entry name" value="WH_DNA-bd_sf"/>
</dbReference>
<evidence type="ECO:0000256" key="1">
    <source>
        <dbReference type="RuleBase" id="RU366018"/>
    </source>
</evidence>
<name>A0A0C2IVZ2_THEKT</name>
<evidence type="ECO:0000313" key="4">
    <source>
        <dbReference type="Proteomes" id="UP000031668"/>
    </source>
</evidence>
<feature type="domain" description="E3 ubiquitin-protein ligase UBR1-like winged-helix" evidence="2">
    <location>
        <begin position="222"/>
        <end position="312"/>
    </location>
</feature>
<comment type="function">
    <text evidence="1">Ubiquitin ligase protein which is a component of the N-end rule pathway. Recognizes and binds to proteins bearing specific N-terminal residues that are destabilizing according to the N-end rule, leading to their ubiquitination and subsequent degradation.</text>
</comment>
<gene>
    <name evidence="3" type="ORF">RF11_07416</name>
</gene>
<dbReference type="SUPFAM" id="SSF46785">
    <property type="entry name" value="Winged helix' DNA-binding domain"/>
    <property type="match status" value="1"/>
</dbReference>
<dbReference type="EC" id="2.3.2.27" evidence="1"/>
<accession>A0A0C2IVZ2</accession>
<dbReference type="EMBL" id="JWZT01002387">
    <property type="protein sequence ID" value="KII69534.1"/>
    <property type="molecule type" value="Genomic_DNA"/>
</dbReference>
<dbReference type="GO" id="GO:0000151">
    <property type="term" value="C:ubiquitin ligase complex"/>
    <property type="evidence" value="ECO:0007669"/>
    <property type="project" value="TreeGrafter"/>
</dbReference>
<reference evidence="3 4" key="1">
    <citation type="journal article" date="2014" name="Genome Biol. Evol.">
        <title>The genome of the myxosporean Thelohanellus kitauei shows adaptations to nutrient acquisition within its fish host.</title>
        <authorList>
            <person name="Yang Y."/>
            <person name="Xiong J."/>
            <person name="Zhou Z."/>
            <person name="Huo F."/>
            <person name="Miao W."/>
            <person name="Ran C."/>
            <person name="Liu Y."/>
            <person name="Zhang J."/>
            <person name="Feng J."/>
            <person name="Wang M."/>
            <person name="Wang M."/>
            <person name="Wang L."/>
            <person name="Yao B."/>
        </authorList>
    </citation>
    <scope>NUCLEOTIDE SEQUENCE [LARGE SCALE GENOMIC DNA]</scope>
    <source>
        <strain evidence="3">Wuqing</strain>
    </source>
</reference>
<dbReference type="OrthoDB" id="26387at2759"/>
<sequence>MLIPNIFDELLSEILFELKRKSDIGEGIIDNICEGITDNIFEGIIDNIYYYYNGYSAIFNFSRKYFVHLLLLGVTNNKLSPEIVAQVVGNEKIVMYIAQPFMQLLCLRFRCDTNEWHPNMAFDKFTDFYNNSDCVPFLNQQILLILQMMASSLDPEKFLKYMLVGIFHFLCEQGNDESLTSIRLKLKFSPCANQHYSLIMIFNILYERPYTGLQEDWKSIMVERRLIHFLAIEDKTHQEILKDISVRFAMDNIEEDFLNQILKRVSFKTSHDTVEKFSLKDKYFGVINPFFYMYNSSESREALRKLDNLYQQRRCVFRLMEIPELISEFEEMNYFIFSKVFFEMITFWMEQGFACFAPRHNVRENLILVLMCISLILKLSKYPEVAGRYESLISYIFRKHECFFHQTIFQVLKKISSEILDPMTHSIIDYILELKGGSTAYKRISFTQELKRSQNPTMHDTKKRCELPWDTSEESDDNQIEHAKQAIPTRDFTVFCEGCGKCESFRFGKFNIYQYSSSHLCFALIRWSRKTNDCETAEVKFSGDVVLNNSGLFEAIDNFDKAIGQRPTMTVSGCSHFIHLTCTNIFKETLNQTVDRLGSNTILNCPLCNRKNNFRIPVNFPIHKEVNSDVSLNRISNFLKIFVELDSAESSSHGEEYTRDTKSPLDSRVKCLLNEPTSWTNYDLKNCAIIYHMEGNSPDISAKHFCSRIISRSISCMVATITRIEKQYRHRYPSFPPTHDPHFNTAAQFSRYCYYTSGLAPALYKSDISESKISELLSPIYFSRLHMLRMLIHTTDPDRTSSKGFDSTSNIDRFEEFVSSYMAISALMSLNPNYKLPFGDKIELSLVRLFYFLVVFDVFVSFRPTLDPRDTDIEIEFSQSEVDGLYEFYVKMKSCASLDQKNKRLLYQSYVYNILPFLRKTAILFFQLYEMESPIMSMSSPNIKFEINSYSEFISLMNHFSLYDDSKTYMSQSELWIKNRFEK</sequence>
<keyword evidence="1" id="KW-0479">Metal-binding</keyword>
<dbReference type="Gene3D" id="1.10.10.2670">
    <property type="entry name" value="E3 ubiquitin-protein ligase"/>
    <property type="match status" value="1"/>
</dbReference>
<comment type="caution">
    <text evidence="3">The sequence shown here is derived from an EMBL/GenBank/DDBJ whole genome shotgun (WGS) entry which is preliminary data.</text>
</comment>
<dbReference type="InterPro" id="IPR055194">
    <property type="entry name" value="UBR1-like_WH"/>
</dbReference>
<dbReference type="GO" id="GO:0005737">
    <property type="term" value="C:cytoplasm"/>
    <property type="evidence" value="ECO:0007669"/>
    <property type="project" value="TreeGrafter"/>
</dbReference>
<organism evidence="3 4">
    <name type="scientific">Thelohanellus kitauei</name>
    <name type="common">Myxosporean</name>
    <dbReference type="NCBI Taxonomy" id="669202"/>
    <lineage>
        <taxon>Eukaryota</taxon>
        <taxon>Metazoa</taxon>
        <taxon>Cnidaria</taxon>
        <taxon>Myxozoa</taxon>
        <taxon>Myxosporea</taxon>
        <taxon>Bivalvulida</taxon>
        <taxon>Platysporina</taxon>
        <taxon>Myxobolidae</taxon>
        <taxon>Thelohanellus</taxon>
    </lineage>
</organism>
<dbReference type="GO" id="GO:0071596">
    <property type="term" value="P:ubiquitin-dependent protein catabolic process via the N-end rule pathway"/>
    <property type="evidence" value="ECO:0007669"/>
    <property type="project" value="UniProtKB-UniRule"/>
</dbReference>
<comment type="pathway">
    <text evidence="1">Protein modification; protein ubiquitination.</text>
</comment>
<dbReference type="PANTHER" id="PTHR21497:SF24">
    <property type="entry name" value="E3 UBIQUITIN-PROTEIN LIGASE UBR1"/>
    <property type="match status" value="1"/>
</dbReference>
<dbReference type="InterPro" id="IPR042065">
    <property type="entry name" value="E3_ELL-like"/>
</dbReference>